<sequence length="508" mass="50816">MRRVSRRRVIGVTVAAVSVAAVLVPVPVGAVSGTTVDGAVHPYLAKVVVGAPGTGFACTGALVNTRWVVTAKSCFEAGGQVVTDGAPKVATTVTVAGVGRAATRVVPHASRDVVLIKLATSAAGVTPVTVATAAPVAGETVSVIGYGRTATEWVPGQAHLGTFTVAGVGAAAITVEPAAEGQAGPCRGDAGGPGLRSVAGGFELAAITSSGGQGGCLGAPADATAGGTQTRLDDIAAWVAQTAAEIKPRGDFNNDGNPDVAAINNKQDLLLFPGDGAGRLPSYAAMWPTGGAWTGYKAIATGDFDNDGKADLAGINKSNDLLFFPGNGAGKLLGYTAMWPGSGAFANYKAITAGDFNGDGHLDLAGINNNNDMLFFPGNGTGKLSTYAAMWPTGGAFANYKAITAGDFNGDGKVDIAGINNNNDMLFFPGNGAGKLTSYAAMWPTGGAFVNYKGIAAGDFNTDGRLDIAAINNNNDMLFLPGDGAGKLTSYAAMWPTGGAFAGYGAIG</sequence>
<accession>A0A1I2HZP9</accession>
<dbReference type="AlphaFoldDB" id="A0A1I2HZP9"/>
<dbReference type="Gene3D" id="2.40.10.10">
    <property type="entry name" value="Trypsin-like serine proteases"/>
    <property type="match status" value="1"/>
</dbReference>
<dbReference type="Pfam" id="PF13517">
    <property type="entry name" value="FG-GAP_3"/>
    <property type="match status" value="2"/>
</dbReference>
<dbReference type="Pfam" id="PF00089">
    <property type="entry name" value="Trypsin"/>
    <property type="match status" value="1"/>
</dbReference>
<dbReference type="InterPro" id="IPR001254">
    <property type="entry name" value="Trypsin_dom"/>
</dbReference>
<evidence type="ECO:0000313" key="4">
    <source>
        <dbReference type="Proteomes" id="UP000199645"/>
    </source>
</evidence>
<organism evidence="3 4">
    <name type="scientific">Actinoplanes philippinensis</name>
    <dbReference type="NCBI Taxonomy" id="35752"/>
    <lineage>
        <taxon>Bacteria</taxon>
        <taxon>Bacillati</taxon>
        <taxon>Actinomycetota</taxon>
        <taxon>Actinomycetes</taxon>
        <taxon>Micromonosporales</taxon>
        <taxon>Micromonosporaceae</taxon>
        <taxon>Actinoplanes</taxon>
    </lineage>
</organism>
<reference evidence="3 4" key="1">
    <citation type="submission" date="2016-10" db="EMBL/GenBank/DDBJ databases">
        <authorList>
            <person name="de Groot N.N."/>
        </authorList>
    </citation>
    <scope>NUCLEOTIDE SEQUENCE [LARGE SCALE GENOMIC DNA]</scope>
    <source>
        <strain evidence="3 4">DSM 43019</strain>
    </source>
</reference>
<dbReference type="RefSeq" id="WP_177319870.1">
    <property type="nucleotide sequence ID" value="NZ_BOMT01000053.1"/>
</dbReference>
<keyword evidence="1" id="KW-0732">Signal</keyword>
<dbReference type="EMBL" id="FONV01000009">
    <property type="protein sequence ID" value="SFF34918.1"/>
    <property type="molecule type" value="Genomic_DNA"/>
</dbReference>
<dbReference type="InterPro" id="IPR013517">
    <property type="entry name" value="FG-GAP"/>
</dbReference>
<dbReference type="InterPro" id="IPR028994">
    <property type="entry name" value="Integrin_alpha_N"/>
</dbReference>
<dbReference type="GO" id="GO:0004252">
    <property type="term" value="F:serine-type endopeptidase activity"/>
    <property type="evidence" value="ECO:0007669"/>
    <property type="project" value="InterPro"/>
</dbReference>
<gene>
    <name evidence="3" type="ORF">SAMN05421541_10982</name>
</gene>
<evidence type="ECO:0000256" key="1">
    <source>
        <dbReference type="ARBA" id="ARBA00022729"/>
    </source>
</evidence>
<name>A0A1I2HZP9_9ACTN</name>
<keyword evidence="4" id="KW-1185">Reference proteome</keyword>
<dbReference type="SUPFAM" id="SSF50494">
    <property type="entry name" value="Trypsin-like serine proteases"/>
    <property type="match status" value="1"/>
</dbReference>
<evidence type="ECO:0000313" key="3">
    <source>
        <dbReference type="EMBL" id="SFF34918.1"/>
    </source>
</evidence>
<dbReference type="PANTHER" id="PTHR46580:SF2">
    <property type="entry name" value="MAM DOMAIN-CONTAINING PROTEIN"/>
    <property type="match status" value="1"/>
</dbReference>
<dbReference type="STRING" id="35752.SAMN05421541_10982"/>
<dbReference type="InterPro" id="IPR009003">
    <property type="entry name" value="Peptidase_S1_PA"/>
</dbReference>
<evidence type="ECO:0000259" key="2">
    <source>
        <dbReference type="PROSITE" id="PS50240"/>
    </source>
</evidence>
<proteinExistence type="predicted"/>
<dbReference type="PRINTS" id="PR00722">
    <property type="entry name" value="CHYMOTRYPSIN"/>
</dbReference>
<dbReference type="Proteomes" id="UP000199645">
    <property type="component" value="Unassembled WGS sequence"/>
</dbReference>
<dbReference type="PANTHER" id="PTHR46580">
    <property type="entry name" value="SENSOR KINASE-RELATED"/>
    <property type="match status" value="1"/>
</dbReference>
<protein>
    <submittedName>
        <fullName evidence="3">Repeat domain-containing protein</fullName>
    </submittedName>
</protein>
<dbReference type="GO" id="GO:0006508">
    <property type="term" value="P:proteolysis"/>
    <property type="evidence" value="ECO:0007669"/>
    <property type="project" value="InterPro"/>
</dbReference>
<feature type="domain" description="Peptidase S1" evidence="2">
    <location>
        <begin position="30"/>
        <end position="244"/>
    </location>
</feature>
<dbReference type="PROSITE" id="PS50240">
    <property type="entry name" value="TRYPSIN_DOM"/>
    <property type="match status" value="1"/>
</dbReference>
<dbReference type="InterPro" id="IPR001314">
    <property type="entry name" value="Peptidase_S1A"/>
</dbReference>
<dbReference type="SUPFAM" id="SSF69318">
    <property type="entry name" value="Integrin alpha N-terminal domain"/>
    <property type="match status" value="1"/>
</dbReference>
<dbReference type="InterPro" id="IPR043504">
    <property type="entry name" value="Peptidase_S1_PA_chymotrypsin"/>
</dbReference>
<dbReference type="Gene3D" id="2.40.128.340">
    <property type="match status" value="2"/>
</dbReference>
<dbReference type="SMART" id="SM00020">
    <property type="entry name" value="Tryp_SPc"/>
    <property type="match status" value="1"/>
</dbReference>